<protein>
    <recommendedName>
        <fullName evidence="6">O-antigen ligase-related domain-containing protein</fullName>
    </recommendedName>
</protein>
<feature type="domain" description="O-antigen ligase-related" evidence="6">
    <location>
        <begin position="165"/>
        <end position="298"/>
    </location>
</feature>
<evidence type="ECO:0000256" key="3">
    <source>
        <dbReference type="ARBA" id="ARBA00022989"/>
    </source>
</evidence>
<feature type="transmembrane region" description="Helical" evidence="5">
    <location>
        <begin position="12"/>
        <end position="29"/>
    </location>
</feature>
<keyword evidence="4 5" id="KW-0472">Membrane</keyword>
<feature type="transmembrane region" description="Helical" evidence="5">
    <location>
        <begin position="67"/>
        <end position="88"/>
    </location>
</feature>
<evidence type="ECO:0000256" key="1">
    <source>
        <dbReference type="ARBA" id="ARBA00004141"/>
    </source>
</evidence>
<feature type="transmembrane region" description="Helical" evidence="5">
    <location>
        <begin position="203"/>
        <end position="222"/>
    </location>
</feature>
<feature type="transmembrane region" description="Helical" evidence="5">
    <location>
        <begin position="100"/>
        <end position="120"/>
    </location>
</feature>
<keyword evidence="2 5" id="KW-0812">Transmembrane</keyword>
<feature type="transmembrane region" description="Helical" evidence="5">
    <location>
        <begin position="253"/>
        <end position="274"/>
    </location>
</feature>
<comment type="caution">
    <text evidence="7">The sequence shown here is derived from an EMBL/GenBank/DDBJ whole genome shotgun (WGS) entry which is preliminary data.</text>
</comment>
<feature type="transmembrane region" description="Helical" evidence="5">
    <location>
        <begin position="300"/>
        <end position="318"/>
    </location>
</feature>
<feature type="transmembrane region" description="Helical" evidence="5">
    <location>
        <begin position="330"/>
        <end position="350"/>
    </location>
</feature>
<feature type="transmembrane region" description="Helical" evidence="5">
    <location>
        <begin position="132"/>
        <end position="149"/>
    </location>
</feature>
<proteinExistence type="predicted"/>
<dbReference type="InterPro" id="IPR051533">
    <property type="entry name" value="WaaL-like"/>
</dbReference>
<dbReference type="GO" id="GO:0016020">
    <property type="term" value="C:membrane"/>
    <property type="evidence" value="ECO:0007669"/>
    <property type="project" value="UniProtKB-SubCell"/>
</dbReference>
<evidence type="ECO:0000259" key="6">
    <source>
        <dbReference type="Pfam" id="PF04932"/>
    </source>
</evidence>
<accession>A0A0F9VN70</accession>
<dbReference type="PANTHER" id="PTHR37422">
    <property type="entry name" value="TEICHURONIC ACID BIOSYNTHESIS PROTEIN TUAE"/>
    <property type="match status" value="1"/>
</dbReference>
<evidence type="ECO:0000256" key="4">
    <source>
        <dbReference type="ARBA" id="ARBA00023136"/>
    </source>
</evidence>
<comment type="subcellular location">
    <subcellularLocation>
        <location evidence="1">Membrane</location>
        <topology evidence="1">Multi-pass membrane protein</topology>
    </subcellularLocation>
</comment>
<feature type="transmembrane region" description="Helical" evidence="5">
    <location>
        <begin position="356"/>
        <end position="372"/>
    </location>
</feature>
<dbReference type="Pfam" id="PF04932">
    <property type="entry name" value="Wzy_C"/>
    <property type="match status" value="1"/>
</dbReference>
<keyword evidence="3 5" id="KW-1133">Transmembrane helix</keyword>
<dbReference type="AlphaFoldDB" id="A0A0F9VN70"/>
<dbReference type="InterPro" id="IPR007016">
    <property type="entry name" value="O-antigen_ligase-rel_domated"/>
</dbReference>
<name>A0A0F9VN70_9ZZZZ</name>
<organism evidence="7">
    <name type="scientific">marine sediment metagenome</name>
    <dbReference type="NCBI Taxonomy" id="412755"/>
    <lineage>
        <taxon>unclassified sequences</taxon>
        <taxon>metagenomes</taxon>
        <taxon>ecological metagenomes</taxon>
    </lineage>
</organism>
<evidence type="ECO:0000313" key="7">
    <source>
        <dbReference type="EMBL" id="KKO01323.1"/>
    </source>
</evidence>
<dbReference type="PANTHER" id="PTHR37422:SF13">
    <property type="entry name" value="LIPOPOLYSACCHARIDE BIOSYNTHESIS PROTEIN PA4999-RELATED"/>
    <property type="match status" value="1"/>
</dbReference>
<evidence type="ECO:0000256" key="5">
    <source>
        <dbReference type="SAM" id="Phobius"/>
    </source>
</evidence>
<evidence type="ECO:0000256" key="2">
    <source>
        <dbReference type="ARBA" id="ARBA00022692"/>
    </source>
</evidence>
<feature type="transmembrane region" description="Helical" evidence="5">
    <location>
        <begin position="161"/>
        <end position="191"/>
    </location>
</feature>
<feature type="transmembrane region" description="Helical" evidence="5">
    <location>
        <begin position="41"/>
        <end position="61"/>
    </location>
</feature>
<reference evidence="7" key="1">
    <citation type="journal article" date="2015" name="Nature">
        <title>Complex archaea that bridge the gap between prokaryotes and eukaryotes.</title>
        <authorList>
            <person name="Spang A."/>
            <person name="Saw J.H."/>
            <person name="Jorgensen S.L."/>
            <person name="Zaremba-Niedzwiedzka K."/>
            <person name="Martijn J."/>
            <person name="Lind A.E."/>
            <person name="van Eijk R."/>
            <person name="Schleper C."/>
            <person name="Guy L."/>
            <person name="Ettema T.J."/>
        </authorList>
    </citation>
    <scope>NUCLEOTIDE SEQUENCE</scope>
</reference>
<dbReference type="EMBL" id="LAZR01000036">
    <property type="protein sequence ID" value="KKO01323.1"/>
    <property type="molecule type" value="Genomic_DNA"/>
</dbReference>
<gene>
    <name evidence="7" type="ORF">LCGC14_0119110</name>
</gene>
<sequence length="383" mass="43990">MLACIGMEYISKRFFILELVTSIGLLAIFNSSKFILIRKDVLTIIGFSILMLGVVVSRIFFTTHLSMFLNVSFVTKLFLFFLFLYFFITRYGLPYKSLMVIACFSLPHFIGYVLGTGTYVNGQYGGFQGDPNYLGPDLLAAFGASFVLVNNKKIGKLRIIFTGLFTISFLLILLSVSRTATMSAMLILLFYFFKKAMSGRNSFWLKVIASGLILGLLFLIFAPDLSEIEYVQRLYDRFFNSAKGGDLMENERYFVWGISFNLIQESGLFIGYGIEEFLAKQYHFLSHNSWLDIGIKMGSYTFWTHALLSLVGLVIWGFKYLKRITKIPTWGMETFMFIFSLSISIMMFSISVSHMYYYWFIISLIYILGILPRGNKIRSRPID</sequence>